<sequence length="324" mass="35740">MGVKLYSKEQRLFKEVREGERITNPILVILMPVIVMLLSNVILTPIVRIAYRIYLINNPGKSINEFISKSSNGIGLGIQIILSFGVSALIYFLWVKFVERRSIVTMGFHRGKALKKYVRGFLFGFLMIGLSAIILMALGEVEVSKGDLKLNDASMMFGFLFMVIGWMVQGATEEIMMRGYALPVLGMKLNIPLGVLISSSIFGVLHLANSGVTFLAIVNLILFGIFASFYAMYEEGLWGVCALHSAWNWAQGNVFGFLVSGGEGMGKSVLHFANKGNTIINGGAFGPEGGIIITIIYLIGIIILLFLQKKKVEKIKATYVIKSY</sequence>
<dbReference type="Pfam" id="PF02517">
    <property type="entry name" value="Rce1-like"/>
    <property type="match status" value="1"/>
</dbReference>
<dbReference type="GO" id="GO:0008237">
    <property type="term" value="F:metallopeptidase activity"/>
    <property type="evidence" value="ECO:0007669"/>
    <property type="project" value="UniProtKB-KW"/>
</dbReference>
<keyword evidence="1" id="KW-0812">Transmembrane</keyword>
<keyword evidence="4" id="KW-1185">Reference proteome</keyword>
<dbReference type="PANTHER" id="PTHR39430:SF1">
    <property type="entry name" value="PROTEASE"/>
    <property type="match status" value="1"/>
</dbReference>
<evidence type="ECO:0000259" key="2">
    <source>
        <dbReference type="Pfam" id="PF02517"/>
    </source>
</evidence>
<dbReference type="InterPro" id="IPR003675">
    <property type="entry name" value="Rce1/LyrA-like_dom"/>
</dbReference>
<feature type="domain" description="CAAX prenyl protease 2/Lysostaphin resistance protein A-like" evidence="2">
    <location>
        <begin position="159"/>
        <end position="249"/>
    </location>
</feature>
<feature type="transmembrane region" description="Helical" evidence="1">
    <location>
        <begin position="150"/>
        <end position="168"/>
    </location>
</feature>
<feature type="transmembrane region" description="Helical" evidence="1">
    <location>
        <begin position="26"/>
        <end position="51"/>
    </location>
</feature>
<dbReference type="EMBL" id="JACSQB010000045">
    <property type="protein sequence ID" value="MBD8046649.1"/>
    <property type="molecule type" value="Genomic_DNA"/>
</dbReference>
<accession>A0ABR8YQW0</accession>
<keyword evidence="3" id="KW-0645">Protease</keyword>
<gene>
    <name evidence="3" type="ORF">H9637_06265</name>
</gene>
<reference evidence="3 4" key="1">
    <citation type="submission" date="2020-08" db="EMBL/GenBank/DDBJ databases">
        <title>A Genomic Blueprint of the Chicken Gut Microbiome.</title>
        <authorList>
            <person name="Gilroy R."/>
            <person name="Ravi A."/>
            <person name="Getino M."/>
            <person name="Pursley I."/>
            <person name="Horton D.L."/>
            <person name="Alikhan N.-F."/>
            <person name="Baker D."/>
            <person name="Gharbi K."/>
            <person name="Hall N."/>
            <person name="Watson M."/>
            <person name="Adriaenssens E.M."/>
            <person name="Foster-Nyarko E."/>
            <person name="Jarju S."/>
            <person name="Secka A."/>
            <person name="Antonio M."/>
            <person name="Oren A."/>
            <person name="Chaudhuri R."/>
            <person name="La Ragione R.M."/>
            <person name="Hildebrand F."/>
            <person name="Pallen M.J."/>
        </authorList>
    </citation>
    <scope>NUCLEOTIDE SEQUENCE [LARGE SCALE GENOMIC DNA]</scope>
    <source>
        <strain evidence="3 4">N37</strain>
    </source>
</reference>
<protein>
    <submittedName>
        <fullName evidence="3">CPBP family intramembrane metalloprotease</fullName>
    </submittedName>
</protein>
<evidence type="ECO:0000256" key="1">
    <source>
        <dbReference type="SAM" id="Phobius"/>
    </source>
</evidence>
<name>A0ABR8YQW0_9CLOT</name>
<keyword evidence="1" id="KW-0472">Membrane</keyword>
<evidence type="ECO:0000313" key="4">
    <source>
        <dbReference type="Proteomes" id="UP000627166"/>
    </source>
</evidence>
<keyword evidence="3" id="KW-0378">Hydrolase</keyword>
<dbReference type="RefSeq" id="WP_191739622.1">
    <property type="nucleotide sequence ID" value="NZ_JACSQB010000045.1"/>
</dbReference>
<keyword evidence="3" id="KW-0482">Metalloprotease</keyword>
<feature type="transmembrane region" description="Helical" evidence="1">
    <location>
        <begin position="72"/>
        <end position="97"/>
    </location>
</feature>
<dbReference type="Proteomes" id="UP000627166">
    <property type="component" value="Unassembled WGS sequence"/>
</dbReference>
<dbReference type="PANTHER" id="PTHR39430">
    <property type="entry name" value="MEMBRANE-ASSOCIATED PROTEASE-RELATED"/>
    <property type="match status" value="1"/>
</dbReference>
<feature type="transmembrane region" description="Helical" evidence="1">
    <location>
        <begin position="117"/>
        <end position="138"/>
    </location>
</feature>
<feature type="transmembrane region" description="Helical" evidence="1">
    <location>
        <begin position="212"/>
        <end position="233"/>
    </location>
</feature>
<proteinExistence type="predicted"/>
<evidence type="ECO:0000313" key="3">
    <source>
        <dbReference type="EMBL" id="MBD8046649.1"/>
    </source>
</evidence>
<comment type="caution">
    <text evidence="3">The sequence shown here is derived from an EMBL/GenBank/DDBJ whole genome shotgun (WGS) entry which is preliminary data.</text>
</comment>
<organism evidence="3 4">
    <name type="scientific">Clostridium faecium</name>
    <dbReference type="NCBI Taxonomy" id="2762223"/>
    <lineage>
        <taxon>Bacteria</taxon>
        <taxon>Bacillati</taxon>
        <taxon>Bacillota</taxon>
        <taxon>Clostridia</taxon>
        <taxon>Eubacteriales</taxon>
        <taxon>Clostridiaceae</taxon>
        <taxon>Clostridium</taxon>
    </lineage>
</organism>
<keyword evidence="1" id="KW-1133">Transmembrane helix</keyword>
<feature type="transmembrane region" description="Helical" evidence="1">
    <location>
        <begin position="180"/>
        <end position="205"/>
    </location>
</feature>
<feature type="transmembrane region" description="Helical" evidence="1">
    <location>
        <begin position="289"/>
        <end position="307"/>
    </location>
</feature>